<dbReference type="PANTHER" id="PTHR30514">
    <property type="entry name" value="GLUCOKINASE"/>
    <property type="match status" value="1"/>
</dbReference>
<dbReference type="InterPro" id="IPR001347">
    <property type="entry name" value="SIS_dom"/>
</dbReference>
<evidence type="ECO:0000256" key="1">
    <source>
        <dbReference type="ARBA" id="ARBA00023015"/>
    </source>
</evidence>
<dbReference type="OrthoDB" id="3574600at2"/>
<dbReference type="Proteomes" id="UP000199093">
    <property type="component" value="Unassembled WGS sequence"/>
</dbReference>
<dbReference type="InterPro" id="IPR047640">
    <property type="entry name" value="RpiR-like"/>
</dbReference>
<dbReference type="Gene3D" id="1.10.10.10">
    <property type="entry name" value="Winged helix-like DNA-binding domain superfamily/Winged helix DNA-binding domain"/>
    <property type="match status" value="1"/>
</dbReference>
<dbReference type="GO" id="GO:1901135">
    <property type="term" value="P:carbohydrate derivative metabolic process"/>
    <property type="evidence" value="ECO:0007669"/>
    <property type="project" value="InterPro"/>
</dbReference>
<sequence length="262" mass="30036">MQIRQKLEDMSDQFTPAERQLKSVLLADYPFAGLEPIQELSKRAHISAPSISRFVSKLGCAGFQEFQQRLVQELKEGQQSPIHLRKDLQIDDSAPLASYLRSIEALNKEMIEQVTTSQFNRLCDLMTDSKRRIFMIGGRMSDTIAEFFVRHLRQIRADVSHVPSDPELWPEYLLRMRSRDVLLIIDFRRYQANLARLSAQARERKAQTIVITDKWISPAAKGATELISVPIHSGTVWDSYIPAFALIEAMLVSMAERDWDAT</sequence>
<protein>
    <submittedName>
        <fullName evidence="5">Transcriptional regulator, RpiR family</fullName>
    </submittedName>
</protein>
<dbReference type="GO" id="GO:0097367">
    <property type="term" value="F:carbohydrate derivative binding"/>
    <property type="evidence" value="ECO:0007669"/>
    <property type="project" value="InterPro"/>
</dbReference>
<dbReference type="SUPFAM" id="SSF46689">
    <property type="entry name" value="Homeodomain-like"/>
    <property type="match status" value="1"/>
</dbReference>
<dbReference type="GO" id="GO:0003677">
    <property type="term" value="F:DNA binding"/>
    <property type="evidence" value="ECO:0007669"/>
    <property type="project" value="UniProtKB-KW"/>
</dbReference>
<keyword evidence="6" id="KW-1185">Reference proteome</keyword>
<evidence type="ECO:0000256" key="3">
    <source>
        <dbReference type="ARBA" id="ARBA00023163"/>
    </source>
</evidence>
<dbReference type="Pfam" id="PF01380">
    <property type="entry name" value="SIS"/>
    <property type="match status" value="1"/>
</dbReference>
<feature type="non-terminal residue" evidence="5">
    <location>
        <position position="262"/>
    </location>
</feature>
<evidence type="ECO:0000313" key="5">
    <source>
        <dbReference type="EMBL" id="SDJ39078.1"/>
    </source>
</evidence>
<dbReference type="STRING" id="555512.SAMN04487993_10291"/>
<proteinExistence type="predicted"/>
<accession>A0A1G8TC49</accession>
<name>A0A1G8TC49_9RHOB</name>
<dbReference type="EMBL" id="FNEJ01000029">
    <property type="protein sequence ID" value="SDJ39078.1"/>
    <property type="molecule type" value="Genomic_DNA"/>
</dbReference>
<dbReference type="Gene3D" id="3.40.50.10490">
    <property type="entry name" value="Glucose-6-phosphate isomerase like protein, domain 1"/>
    <property type="match status" value="1"/>
</dbReference>
<evidence type="ECO:0000259" key="4">
    <source>
        <dbReference type="PROSITE" id="PS51071"/>
    </source>
</evidence>
<dbReference type="InterPro" id="IPR046348">
    <property type="entry name" value="SIS_dom_sf"/>
</dbReference>
<dbReference type="Pfam" id="PF01418">
    <property type="entry name" value="HTH_6"/>
    <property type="match status" value="1"/>
</dbReference>
<dbReference type="InterPro" id="IPR009057">
    <property type="entry name" value="Homeodomain-like_sf"/>
</dbReference>
<dbReference type="GO" id="GO:0003700">
    <property type="term" value="F:DNA-binding transcription factor activity"/>
    <property type="evidence" value="ECO:0007669"/>
    <property type="project" value="InterPro"/>
</dbReference>
<keyword evidence="1" id="KW-0805">Transcription regulation</keyword>
<evidence type="ECO:0000256" key="2">
    <source>
        <dbReference type="ARBA" id="ARBA00023125"/>
    </source>
</evidence>
<dbReference type="PANTHER" id="PTHR30514:SF18">
    <property type="entry name" value="RPIR-FAMILY TRANSCRIPTIONAL REGULATOR"/>
    <property type="match status" value="1"/>
</dbReference>
<dbReference type="InterPro" id="IPR036388">
    <property type="entry name" value="WH-like_DNA-bd_sf"/>
</dbReference>
<dbReference type="PROSITE" id="PS51071">
    <property type="entry name" value="HTH_RPIR"/>
    <property type="match status" value="1"/>
</dbReference>
<gene>
    <name evidence="5" type="ORF">SAMN04487993_10291</name>
</gene>
<dbReference type="CDD" id="cd05013">
    <property type="entry name" value="SIS_RpiR"/>
    <property type="match status" value="1"/>
</dbReference>
<dbReference type="RefSeq" id="WP_110506220.1">
    <property type="nucleotide sequence ID" value="NZ_FNEJ01000029.1"/>
</dbReference>
<dbReference type="AlphaFoldDB" id="A0A1G8TC49"/>
<reference evidence="5 6" key="1">
    <citation type="submission" date="2016-10" db="EMBL/GenBank/DDBJ databases">
        <authorList>
            <person name="de Groot N.N."/>
        </authorList>
    </citation>
    <scope>NUCLEOTIDE SEQUENCE [LARGE SCALE GENOMIC DNA]</scope>
    <source>
        <strain evidence="5 6">DSM 26424</strain>
    </source>
</reference>
<dbReference type="InterPro" id="IPR035472">
    <property type="entry name" value="RpiR-like_SIS"/>
</dbReference>
<keyword evidence="3" id="KW-0804">Transcription</keyword>
<keyword evidence="2" id="KW-0238">DNA-binding</keyword>
<evidence type="ECO:0000313" key="6">
    <source>
        <dbReference type="Proteomes" id="UP000199093"/>
    </source>
</evidence>
<organism evidence="5 6">
    <name type="scientific">Salipiger marinus</name>
    <dbReference type="NCBI Taxonomy" id="555512"/>
    <lineage>
        <taxon>Bacteria</taxon>
        <taxon>Pseudomonadati</taxon>
        <taxon>Pseudomonadota</taxon>
        <taxon>Alphaproteobacteria</taxon>
        <taxon>Rhodobacterales</taxon>
        <taxon>Roseobacteraceae</taxon>
        <taxon>Salipiger</taxon>
    </lineage>
</organism>
<dbReference type="SUPFAM" id="SSF53697">
    <property type="entry name" value="SIS domain"/>
    <property type="match status" value="1"/>
</dbReference>
<dbReference type="InterPro" id="IPR000281">
    <property type="entry name" value="HTH_RpiR"/>
</dbReference>
<feature type="domain" description="HTH rpiR-type" evidence="4">
    <location>
        <begin position="1"/>
        <end position="77"/>
    </location>
</feature>